<dbReference type="AlphaFoldDB" id="A0A318U449"/>
<evidence type="ECO:0000313" key="1">
    <source>
        <dbReference type="EMBL" id="PYF10329.1"/>
    </source>
</evidence>
<reference evidence="1 2" key="1">
    <citation type="submission" date="2018-06" db="EMBL/GenBank/DDBJ databases">
        <title>Genomic Encyclopedia of Type Strains, Phase III (KMG-III): the genomes of soil and plant-associated and newly described type strains.</title>
        <authorList>
            <person name="Whitman W."/>
        </authorList>
    </citation>
    <scope>NUCLEOTIDE SEQUENCE [LARGE SCALE GENOMIC DNA]</scope>
    <source>
        <strain evidence="1 2">JA737</strain>
    </source>
</reference>
<accession>A0A318U449</accession>
<organism evidence="1 2">
    <name type="scientific">Rhodobacter viridis</name>
    <dbReference type="NCBI Taxonomy" id="1054202"/>
    <lineage>
        <taxon>Bacteria</taxon>
        <taxon>Pseudomonadati</taxon>
        <taxon>Pseudomonadota</taxon>
        <taxon>Alphaproteobacteria</taxon>
        <taxon>Rhodobacterales</taxon>
        <taxon>Rhodobacter group</taxon>
        <taxon>Rhodobacter</taxon>
    </lineage>
</organism>
<protein>
    <submittedName>
        <fullName evidence="1">Uncharacterized protein</fullName>
    </submittedName>
</protein>
<dbReference type="RefSeq" id="WP_110805502.1">
    <property type="nucleotide sequence ID" value="NZ_QJTK01000005.1"/>
</dbReference>
<comment type="caution">
    <text evidence="1">The sequence shown here is derived from an EMBL/GenBank/DDBJ whole genome shotgun (WGS) entry which is preliminary data.</text>
</comment>
<gene>
    <name evidence="1" type="ORF">C8J30_105139</name>
</gene>
<name>A0A318U449_9RHOB</name>
<keyword evidence="2" id="KW-1185">Reference proteome</keyword>
<evidence type="ECO:0000313" key="2">
    <source>
        <dbReference type="Proteomes" id="UP000247727"/>
    </source>
</evidence>
<dbReference type="Proteomes" id="UP000247727">
    <property type="component" value="Unassembled WGS sequence"/>
</dbReference>
<dbReference type="EMBL" id="QJTK01000005">
    <property type="protein sequence ID" value="PYF10329.1"/>
    <property type="molecule type" value="Genomic_DNA"/>
</dbReference>
<proteinExistence type="predicted"/>
<sequence>MKFDLTSQDAALEAATAAIHARIPDLGNLTWADYCARNDHAAVAHLDPGTASQILRKRGTRHPVPFFEDDGTVSLRVPVRFRGQTLTALVNLADWITLQEGGYRGLWCVNASGAGQPTVKAWRPMARGGTANMQPIARVILKGDEKSRAKFLNGNSFDLRRKNLQRIDCAQGRHLTNSRALARDGIDQIPKG</sequence>